<organism evidence="6">
    <name type="scientific">Haptolina ericina</name>
    <dbReference type="NCBI Taxonomy" id="156174"/>
    <lineage>
        <taxon>Eukaryota</taxon>
        <taxon>Haptista</taxon>
        <taxon>Haptophyta</taxon>
        <taxon>Prymnesiophyceae</taxon>
        <taxon>Prymnesiales</taxon>
        <taxon>Prymnesiaceae</taxon>
        <taxon>Haptolina</taxon>
    </lineage>
</organism>
<dbReference type="InterPro" id="IPR044666">
    <property type="entry name" value="Cyclophilin_A-like"/>
</dbReference>
<evidence type="ECO:0000256" key="4">
    <source>
        <dbReference type="SAM" id="MobiDB-lite"/>
    </source>
</evidence>
<dbReference type="GO" id="GO:0003755">
    <property type="term" value="F:peptidyl-prolyl cis-trans isomerase activity"/>
    <property type="evidence" value="ECO:0007669"/>
    <property type="project" value="UniProtKB-UniRule"/>
</dbReference>
<proteinExistence type="inferred from homology"/>
<keyword evidence="2 3" id="KW-0413">Isomerase</keyword>
<evidence type="ECO:0000256" key="1">
    <source>
        <dbReference type="ARBA" id="ARBA00023110"/>
    </source>
</evidence>
<reference evidence="6" key="1">
    <citation type="submission" date="2021-01" db="EMBL/GenBank/DDBJ databases">
        <authorList>
            <person name="Corre E."/>
            <person name="Pelletier E."/>
            <person name="Niang G."/>
            <person name="Scheremetjew M."/>
            <person name="Finn R."/>
            <person name="Kale V."/>
            <person name="Holt S."/>
            <person name="Cochrane G."/>
            <person name="Meng A."/>
            <person name="Brown T."/>
            <person name="Cohen L."/>
        </authorList>
    </citation>
    <scope>NUCLEOTIDE SEQUENCE</scope>
    <source>
        <strain evidence="6">CCMP281</strain>
    </source>
</reference>
<dbReference type="EC" id="5.2.1.8" evidence="3"/>
<sequence length="136" mass="14822">MSQALDPLASHAAHGPFRPHIGTPGFVPRYPGQTGDPLGDGTGGTSIWGHEFEDEFHRALRHDRPFTVSMANAGPNTNGSQFFVTTAPTTWLDNKHTVFGRVVHGTDVIQGIEKVKTDKNDKPIMDIKIISVMCTD</sequence>
<dbReference type="SUPFAM" id="SSF50891">
    <property type="entry name" value="Cyclophilin-like"/>
    <property type="match status" value="1"/>
</dbReference>
<accession>A0A7S3BSB2</accession>
<feature type="region of interest" description="Disordered" evidence="4">
    <location>
        <begin position="1"/>
        <end position="20"/>
    </location>
</feature>
<dbReference type="PROSITE" id="PS50072">
    <property type="entry name" value="CSA_PPIASE_2"/>
    <property type="match status" value="1"/>
</dbReference>
<evidence type="ECO:0000256" key="3">
    <source>
        <dbReference type="RuleBase" id="RU363019"/>
    </source>
</evidence>
<dbReference type="PRINTS" id="PR00153">
    <property type="entry name" value="CSAPPISMRASE"/>
</dbReference>
<dbReference type="InterPro" id="IPR002130">
    <property type="entry name" value="Cyclophilin-type_PPIase_dom"/>
</dbReference>
<dbReference type="Pfam" id="PF00160">
    <property type="entry name" value="Pro_isomerase"/>
    <property type="match status" value="1"/>
</dbReference>
<keyword evidence="1 3" id="KW-0697">Rotamase</keyword>
<dbReference type="PANTHER" id="PTHR45625:SF4">
    <property type="entry name" value="PEPTIDYLPROLYL ISOMERASE DOMAIN AND WD REPEAT-CONTAINING PROTEIN 1"/>
    <property type="match status" value="1"/>
</dbReference>
<evidence type="ECO:0000259" key="5">
    <source>
        <dbReference type="PROSITE" id="PS50072"/>
    </source>
</evidence>
<comment type="similarity">
    <text evidence="3">Belongs to the cyclophilin-type PPIase family.</text>
</comment>
<dbReference type="AlphaFoldDB" id="A0A7S3BSB2"/>
<comment type="catalytic activity">
    <reaction evidence="3">
        <text>[protein]-peptidylproline (omega=180) = [protein]-peptidylproline (omega=0)</text>
        <dbReference type="Rhea" id="RHEA:16237"/>
        <dbReference type="Rhea" id="RHEA-COMP:10747"/>
        <dbReference type="Rhea" id="RHEA-COMP:10748"/>
        <dbReference type="ChEBI" id="CHEBI:83833"/>
        <dbReference type="ChEBI" id="CHEBI:83834"/>
        <dbReference type="EC" id="5.2.1.8"/>
    </reaction>
</comment>
<dbReference type="EMBL" id="HBHX01061869">
    <property type="protein sequence ID" value="CAE0142148.1"/>
    <property type="molecule type" value="Transcribed_RNA"/>
</dbReference>
<dbReference type="PANTHER" id="PTHR45625">
    <property type="entry name" value="PEPTIDYL-PROLYL CIS-TRANS ISOMERASE-RELATED"/>
    <property type="match status" value="1"/>
</dbReference>
<evidence type="ECO:0000256" key="2">
    <source>
        <dbReference type="ARBA" id="ARBA00023235"/>
    </source>
</evidence>
<comment type="function">
    <text evidence="3">PPIases accelerate the folding of proteins. It catalyzes the cis-trans isomerization of proline imidic peptide bonds in oligopeptides.</text>
</comment>
<name>A0A7S3BSB2_9EUKA</name>
<gene>
    <name evidence="6" type="ORF">HERI1096_LOCUS34174</name>
</gene>
<feature type="domain" description="PPIase cyclophilin-type" evidence="5">
    <location>
        <begin position="20"/>
        <end position="134"/>
    </location>
</feature>
<evidence type="ECO:0000313" key="6">
    <source>
        <dbReference type="EMBL" id="CAE0142148.1"/>
    </source>
</evidence>
<dbReference type="Gene3D" id="2.40.100.10">
    <property type="entry name" value="Cyclophilin-like"/>
    <property type="match status" value="1"/>
</dbReference>
<dbReference type="InterPro" id="IPR029000">
    <property type="entry name" value="Cyclophilin-like_dom_sf"/>
</dbReference>
<protein>
    <recommendedName>
        <fullName evidence="3">Peptidyl-prolyl cis-trans isomerase</fullName>
        <shortName evidence="3">PPIase</shortName>
        <ecNumber evidence="3">5.2.1.8</ecNumber>
    </recommendedName>
</protein>